<feature type="region of interest" description="Disordered" evidence="1">
    <location>
        <begin position="106"/>
        <end position="129"/>
    </location>
</feature>
<feature type="compositionally biased region" description="Low complexity" evidence="1">
    <location>
        <begin position="27"/>
        <end position="73"/>
    </location>
</feature>
<feature type="region of interest" description="Disordered" evidence="1">
    <location>
        <begin position="513"/>
        <end position="557"/>
    </location>
</feature>
<protein>
    <submittedName>
        <fullName evidence="2">Uncharacterized protein</fullName>
    </submittedName>
</protein>
<gene>
    <name evidence="2" type="ORF">PMAYCL1PPCAC_05372</name>
</gene>
<dbReference type="EMBL" id="BTRK01000002">
    <property type="protein sequence ID" value="GMR35177.1"/>
    <property type="molecule type" value="Genomic_DNA"/>
</dbReference>
<dbReference type="AlphaFoldDB" id="A0AAN5C9U8"/>
<dbReference type="Proteomes" id="UP001328107">
    <property type="component" value="Unassembled WGS sequence"/>
</dbReference>
<sequence>SEVFGGRDGGFFEESEIHGNGHRERATTTTTRRPLTTRSTTRSTTTTTTTEDPPTTTEELTTTTEEPQSTTEEPATEEITSTTTEVPSTPRTLPTRRFVFVTSPPVTTRAPTTTTEFTTTTESTTTTPVPVPEFVLDEAAEVTKALDDDMRLDMRTLRALTFLSNEDLDKIRARFVQDLTPMSNRFVPMGMGGRIASAAAVKTKNMDVEYEEEEEKEDQVEESNKNPGQVIVFDEEMGEKVRETRRIRLQNLNEPLRRFEKVHNWRRDKFVFVRPDRFYDKHGVELKTKKITNEAQLAEAIGLTRGRPVQLVSNDRLPDRRPSLPAAAETSQPSSPLIGVPIHIAAVTQPTTRRLTPPPVPSTTAFPLRTRAQPRPPAHTPPAHLLPEQLQLLQLAAVRPVQQPQAAAVQIPAGLTPPPRPIQQVQQPHTPTVPTLASVQAPHSVQQLQPLHPSLLPSAVQQVLTPPPQFAQIVFNQQPVAASLQSQQLQPLVPAAASAPPTLPPTTVVAPVTTVQQSTTRETQPQTSTSTPATTTTTAAATPAASKPAAAAAPSAFPPPFLPNPSFGNPIHPSIPFTPALNGRTVTQFLQQFYAQQQAIRAAAKQLQQLQRTPKAAPAASAVATHSAAAASPAVLQYPSSFAAQPSPFFWPPHQVVNPWLFPPALGTKNAPVGRKEGDVITVPSDASRNSQSIGDVITVPSDPKNNHSIVELEQQ</sequence>
<feature type="region of interest" description="Disordered" evidence="1">
    <location>
        <begin position="1"/>
        <end position="94"/>
    </location>
</feature>
<evidence type="ECO:0000313" key="2">
    <source>
        <dbReference type="EMBL" id="GMR35177.1"/>
    </source>
</evidence>
<reference evidence="3" key="1">
    <citation type="submission" date="2022-10" db="EMBL/GenBank/DDBJ databases">
        <title>Genome assembly of Pristionchus species.</title>
        <authorList>
            <person name="Yoshida K."/>
            <person name="Sommer R.J."/>
        </authorList>
    </citation>
    <scope>NUCLEOTIDE SEQUENCE [LARGE SCALE GENOMIC DNA]</scope>
    <source>
        <strain evidence="3">RS5460</strain>
    </source>
</reference>
<proteinExistence type="predicted"/>
<dbReference type="InterPro" id="IPR052660">
    <property type="entry name" value="Erythrocyte_Invasion_ImmMod"/>
</dbReference>
<feature type="region of interest" description="Disordered" evidence="1">
    <location>
        <begin position="313"/>
        <end position="335"/>
    </location>
</feature>
<feature type="compositionally biased region" description="Basic and acidic residues" evidence="1">
    <location>
        <begin position="15"/>
        <end position="26"/>
    </location>
</feature>
<feature type="region of interest" description="Disordered" evidence="1">
    <location>
        <begin position="352"/>
        <end position="378"/>
    </location>
</feature>
<comment type="caution">
    <text evidence="2">The sequence shown here is derived from an EMBL/GenBank/DDBJ whole genome shotgun (WGS) entry which is preliminary data.</text>
</comment>
<evidence type="ECO:0000256" key="1">
    <source>
        <dbReference type="SAM" id="MobiDB-lite"/>
    </source>
</evidence>
<organism evidence="2 3">
    <name type="scientific">Pristionchus mayeri</name>
    <dbReference type="NCBI Taxonomy" id="1317129"/>
    <lineage>
        <taxon>Eukaryota</taxon>
        <taxon>Metazoa</taxon>
        <taxon>Ecdysozoa</taxon>
        <taxon>Nematoda</taxon>
        <taxon>Chromadorea</taxon>
        <taxon>Rhabditida</taxon>
        <taxon>Rhabditina</taxon>
        <taxon>Diplogasteromorpha</taxon>
        <taxon>Diplogasteroidea</taxon>
        <taxon>Neodiplogasteridae</taxon>
        <taxon>Pristionchus</taxon>
    </lineage>
</organism>
<evidence type="ECO:0000313" key="3">
    <source>
        <dbReference type="Proteomes" id="UP001328107"/>
    </source>
</evidence>
<dbReference type="PANTHER" id="PTHR16021:SF25">
    <property type="entry name" value="MANSC DOMAIN-CONTAINING PROTEIN"/>
    <property type="match status" value="1"/>
</dbReference>
<feature type="non-terminal residue" evidence="2">
    <location>
        <position position="1"/>
    </location>
</feature>
<name>A0AAN5C9U8_9BILA</name>
<feature type="compositionally biased region" description="Low complexity" evidence="1">
    <location>
        <begin position="513"/>
        <end position="555"/>
    </location>
</feature>
<keyword evidence="3" id="KW-1185">Reference proteome</keyword>
<dbReference type="PANTHER" id="PTHR16021">
    <property type="entry name" value="MANSC DOMAIN CONTAINING PROTEIN 1"/>
    <property type="match status" value="1"/>
</dbReference>
<feature type="compositionally biased region" description="Polar residues" evidence="1">
    <location>
        <begin position="79"/>
        <end position="92"/>
    </location>
</feature>
<feature type="compositionally biased region" description="Polar residues" evidence="1">
    <location>
        <begin position="685"/>
        <end position="694"/>
    </location>
</feature>
<accession>A0AAN5C9U8</accession>
<feature type="region of interest" description="Disordered" evidence="1">
    <location>
        <begin position="676"/>
        <end position="716"/>
    </location>
</feature>